<dbReference type="NCBIfam" id="NF040712">
    <property type="entry name" value="SepH"/>
    <property type="match status" value="1"/>
</dbReference>
<feature type="domain" description="DUF3071" evidence="2">
    <location>
        <begin position="8"/>
        <end position="169"/>
    </location>
</feature>
<feature type="compositionally biased region" description="Low complexity" evidence="1">
    <location>
        <begin position="199"/>
        <end position="211"/>
    </location>
</feature>
<feature type="compositionally biased region" description="Basic and acidic residues" evidence="1">
    <location>
        <begin position="44"/>
        <end position="58"/>
    </location>
</feature>
<dbReference type="AlphaFoldDB" id="A0A3Q9G0V1"/>
<feature type="compositionally biased region" description="Low complexity" evidence="1">
    <location>
        <begin position="334"/>
        <end position="349"/>
    </location>
</feature>
<proteinExistence type="predicted"/>
<dbReference type="KEGG" id="flh:EJ997_02525"/>
<sequence length="400" mass="43819">MSSRRPHMLELEFLGIQPDGNTMTLNDSDGNRYSLPITDELRGALRRDRVPSPTEEPKPMSPRDIQAHFRAGRSLEELSELTNMPISQLSPYEYPILAEREYAANQARAYRIGHEIGSLTVEELVTSRLKSRDVNPEAIEWDAKREVGKNWELTATYTVAGRETRSVWTINQSTSSLTALNDEARWLSETEIPVKDSPWRPLAPSPASSPSRVEDEVVVLQSAETSPEAKEDSGESIVSMLDTLSARRGTKQPIVMEDDEFPPAAHPPASRPEEATDATILSLPPRPSRASRSASAAEPTQDSMPSAATAPGAEADSEVTDKQAEDTANETTDEAQSSQSAAEAEATTETAKEENKAEGKSDEGDTLFSESTPPKPKKKRGGNRPAMPSWDEIVFGHPKK</sequence>
<feature type="compositionally biased region" description="Low complexity" evidence="1">
    <location>
        <begin position="288"/>
        <end position="297"/>
    </location>
</feature>
<feature type="region of interest" description="Disordered" evidence="1">
    <location>
        <begin position="195"/>
        <end position="236"/>
    </location>
</feature>
<feature type="region of interest" description="Disordered" evidence="1">
    <location>
        <begin position="44"/>
        <end position="63"/>
    </location>
</feature>
<feature type="compositionally biased region" description="Basic and acidic residues" evidence="1">
    <location>
        <begin position="350"/>
        <end position="363"/>
    </location>
</feature>
<evidence type="ECO:0000313" key="3">
    <source>
        <dbReference type="EMBL" id="AZQ76383.1"/>
    </source>
</evidence>
<dbReference type="Proteomes" id="UP000280344">
    <property type="component" value="Chromosome"/>
</dbReference>
<keyword evidence="4" id="KW-1185">Reference proteome</keyword>
<dbReference type="Pfam" id="PF11268">
    <property type="entry name" value="DUF3071"/>
    <property type="match status" value="1"/>
</dbReference>
<evidence type="ECO:0000313" key="4">
    <source>
        <dbReference type="Proteomes" id="UP000280344"/>
    </source>
</evidence>
<organism evidence="3 4">
    <name type="scientific">Flaviflexus ciconiae</name>
    <dbReference type="NCBI Taxonomy" id="2496867"/>
    <lineage>
        <taxon>Bacteria</taxon>
        <taxon>Bacillati</taxon>
        <taxon>Actinomycetota</taxon>
        <taxon>Actinomycetes</taxon>
        <taxon>Actinomycetales</taxon>
        <taxon>Actinomycetaceae</taxon>
        <taxon>Flaviflexus</taxon>
    </lineage>
</organism>
<accession>A0A3Q9G0V1</accession>
<evidence type="ECO:0000256" key="1">
    <source>
        <dbReference type="SAM" id="MobiDB-lite"/>
    </source>
</evidence>
<protein>
    <submittedName>
        <fullName evidence="3">DUF3071 domain-containing protein</fullName>
    </submittedName>
</protein>
<dbReference type="EMBL" id="CP034593">
    <property type="protein sequence ID" value="AZQ76383.1"/>
    <property type="molecule type" value="Genomic_DNA"/>
</dbReference>
<gene>
    <name evidence="3" type="ORF">EJ997_02525</name>
</gene>
<dbReference type="InterPro" id="IPR047682">
    <property type="entry name" value="SepH-like"/>
</dbReference>
<evidence type="ECO:0000259" key="2">
    <source>
        <dbReference type="Pfam" id="PF11268"/>
    </source>
</evidence>
<name>A0A3Q9G0V1_9ACTO</name>
<dbReference type="InterPro" id="IPR021421">
    <property type="entry name" value="DUF3071"/>
</dbReference>
<reference evidence="3 4" key="1">
    <citation type="submission" date="2018-12" db="EMBL/GenBank/DDBJ databases">
        <title>Complete genome sequence of Flaviflexus sp. H23T48.</title>
        <authorList>
            <person name="Bae J.-W."/>
            <person name="Lee J.-Y."/>
        </authorList>
    </citation>
    <scope>NUCLEOTIDE SEQUENCE [LARGE SCALE GENOMIC DNA]</scope>
    <source>
        <strain evidence="3 4">H23T48</strain>
    </source>
</reference>
<dbReference type="OrthoDB" id="5180791at2"/>
<feature type="region of interest" description="Disordered" evidence="1">
    <location>
        <begin position="257"/>
        <end position="400"/>
    </location>
</feature>